<evidence type="ECO:0000256" key="5">
    <source>
        <dbReference type="ARBA" id="ARBA00022777"/>
    </source>
</evidence>
<protein>
    <recommendedName>
        <fullName evidence="1">non-specific serine/threonine protein kinase</fullName>
        <ecNumber evidence="1">2.7.11.1</ecNumber>
    </recommendedName>
</protein>
<dbReference type="GO" id="GO:0000245">
    <property type="term" value="P:spliceosomal complex assembly"/>
    <property type="evidence" value="ECO:0007669"/>
    <property type="project" value="TreeGrafter"/>
</dbReference>
<gene>
    <name evidence="10" type="ORF">M6B38_310075</name>
</gene>
<evidence type="ECO:0000256" key="4">
    <source>
        <dbReference type="ARBA" id="ARBA00022741"/>
    </source>
</evidence>
<feature type="compositionally biased region" description="Pro residues" evidence="9">
    <location>
        <begin position="124"/>
        <end position="159"/>
    </location>
</feature>
<evidence type="ECO:0000256" key="2">
    <source>
        <dbReference type="ARBA" id="ARBA00022527"/>
    </source>
</evidence>
<dbReference type="Proteomes" id="UP001140949">
    <property type="component" value="Unassembled WGS sequence"/>
</dbReference>
<feature type="compositionally biased region" description="Basic residues" evidence="9">
    <location>
        <begin position="236"/>
        <end position="246"/>
    </location>
</feature>
<evidence type="ECO:0000256" key="7">
    <source>
        <dbReference type="ARBA" id="ARBA00047899"/>
    </source>
</evidence>
<dbReference type="InterPro" id="IPR011009">
    <property type="entry name" value="Kinase-like_dom_sf"/>
</dbReference>
<evidence type="ECO:0000256" key="8">
    <source>
        <dbReference type="ARBA" id="ARBA00048679"/>
    </source>
</evidence>
<evidence type="ECO:0000256" key="3">
    <source>
        <dbReference type="ARBA" id="ARBA00022679"/>
    </source>
</evidence>
<comment type="catalytic activity">
    <reaction evidence="8">
        <text>L-seryl-[protein] + ATP = O-phospho-L-seryl-[protein] + ADP + H(+)</text>
        <dbReference type="Rhea" id="RHEA:17989"/>
        <dbReference type="Rhea" id="RHEA-COMP:9863"/>
        <dbReference type="Rhea" id="RHEA-COMP:11604"/>
        <dbReference type="ChEBI" id="CHEBI:15378"/>
        <dbReference type="ChEBI" id="CHEBI:29999"/>
        <dbReference type="ChEBI" id="CHEBI:30616"/>
        <dbReference type="ChEBI" id="CHEBI:83421"/>
        <dbReference type="ChEBI" id="CHEBI:456216"/>
        <dbReference type="EC" id="2.7.11.1"/>
    </reaction>
</comment>
<keyword evidence="4" id="KW-0547">Nucleotide-binding</keyword>
<dbReference type="AlphaFoldDB" id="A0AAX6HIY0"/>
<dbReference type="SUPFAM" id="SSF56112">
    <property type="entry name" value="Protein kinase-like (PK-like)"/>
    <property type="match status" value="1"/>
</dbReference>
<dbReference type="GO" id="GO:0005524">
    <property type="term" value="F:ATP binding"/>
    <property type="evidence" value="ECO:0007669"/>
    <property type="project" value="UniProtKB-KW"/>
</dbReference>
<proteinExistence type="predicted"/>
<keyword evidence="11" id="KW-1185">Reference proteome</keyword>
<keyword evidence="3" id="KW-0808">Transferase</keyword>
<evidence type="ECO:0000256" key="1">
    <source>
        <dbReference type="ARBA" id="ARBA00012513"/>
    </source>
</evidence>
<evidence type="ECO:0000313" key="11">
    <source>
        <dbReference type="Proteomes" id="UP001140949"/>
    </source>
</evidence>
<accession>A0AAX6HIY0</accession>
<evidence type="ECO:0000256" key="9">
    <source>
        <dbReference type="SAM" id="MobiDB-lite"/>
    </source>
</evidence>
<organism evidence="10 11">
    <name type="scientific">Iris pallida</name>
    <name type="common">Sweet iris</name>
    <dbReference type="NCBI Taxonomy" id="29817"/>
    <lineage>
        <taxon>Eukaryota</taxon>
        <taxon>Viridiplantae</taxon>
        <taxon>Streptophyta</taxon>
        <taxon>Embryophyta</taxon>
        <taxon>Tracheophyta</taxon>
        <taxon>Spermatophyta</taxon>
        <taxon>Magnoliopsida</taxon>
        <taxon>Liliopsida</taxon>
        <taxon>Asparagales</taxon>
        <taxon>Iridaceae</taxon>
        <taxon>Iridoideae</taxon>
        <taxon>Irideae</taxon>
        <taxon>Iris</taxon>
    </lineage>
</organism>
<dbReference type="GO" id="GO:0050684">
    <property type="term" value="P:regulation of mRNA processing"/>
    <property type="evidence" value="ECO:0007669"/>
    <property type="project" value="TreeGrafter"/>
</dbReference>
<reference evidence="10" key="2">
    <citation type="submission" date="2023-04" db="EMBL/GenBank/DDBJ databases">
        <authorList>
            <person name="Bruccoleri R.E."/>
            <person name="Oakeley E.J."/>
            <person name="Faust A.-M."/>
            <person name="Dessus-Babus S."/>
            <person name="Altorfer M."/>
            <person name="Burckhardt D."/>
            <person name="Oertli M."/>
            <person name="Naumann U."/>
            <person name="Petersen F."/>
            <person name="Wong J."/>
        </authorList>
    </citation>
    <scope>NUCLEOTIDE SEQUENCE</scope>
    <source>
        <strain evidence="10">GSM-AAB239-AS_SAM_17_03QT</strain>
        <tissue evidence="10">Leaf</tissue>
    </source>
</reference>
<name>A0AAX6HIY0_IRIPA</name>
<dbReference type="GO" id="GO:0004674">
    <property type="term" value="F:protein serine/threonine kinase activity"/>
    <property type="evidence" value="ECO:0007669"/>
    <property type="project" value="UniProtKB-KW"/>
</dbReference>
<dbReference type="Gene3D" id="3.30.200.20">
    <property type="entry name" value="Phosphorylase Kinase, domain 1"/>
    <property type="match status" value="1"/>
</dbReference>
<dbReference type="EC" id="2.7.11.1" evidence="1"/>
<feature type="region of interest" description="Disordered" evidence="9">
    <location>
        <begin position="98"/>
        <end position="263"/>
    </location>
</feature>
<comment type="catalytic activity">
    <reaction evidence="7">
        <text>L-threonyl-[protein] + ATP = O-phospho-L-threonyl-[protein] + ADP + H(+)</text>
        <dbReference type="Rhea" id="RHEA:46608"/>
        <dbReference type="Rhea" id="RHEA-COMP:11060"/>
        <dbReference type="Rhea" id="RHEA-COMP:11605"/>
        <dbReference type="ChEBI" id="CHEBI:15378"/>
        <dbReference type="ChEBI" id="CHEBI:30013"/>
        <dbReference type="ChEBI" id="CHEBI:30616"/>
        <dbReference type="ChEBI" id="CHEBI:61977"/>
        <dbReference type="ChEBI" id="CHEBI:456216"/>
        <dbReference type="EC" id="2.7.11.1"/>
    </reaction>
</comment>
<keyword evidence="2" id="KW-0723">Serine/threonine-protein kinase</keyword>
<evidence type="ECO:0000256" key="6">
    <source>
        <dbReference type="ARBA" id="ARBA00022840"/>
    </source>
</evidence>
<dbReference type="EMBL" id="JANAVB010009398">
    <property type="protein sequence ID" value="KAJ6840531.1"/>
    <property type="molecule type" value="Genomic_DNA"/>
</dbReference>
<dbReference type="InterPro" id="IPR051334">
    <property type="entry name" value="SRPK"/>
</dbReference>
<sequence length="356" mass="40619">MSCSSSSGEEDEGFDAYRKGGYHAVRIGDQFAGGRYVAQRKLGWGHFSTVWLAYDTQSQRFVALKIQKSATEYAQAALHEIELLSAIAERDPGGSRCVVRNARPLPPRGAQRDPPLPRHRVPRRQPPPPHPPQPRPRPRPPARPPPLPLRPPRARLPPPRPRHRPHRPQARERPPRLPHRPRQGPRALRPRPGPRQARGDPRRRRGALRHQLHREEAQDEGQEGRREPLPEEGVHGRGRPRRRRRARGEEPGGDRPRVQDRRLRERVLGGQAVHERHPDEAVQGPGGHPRRRLLLLGGHVVLRVHRVRARHGGHAVCAQQHQRLQRRRGSLGSHDGTTWEDAPKDCFYRIPLKGLL</sequence>
<keyword evidence="6" id="KW-0067">ATP-binding</keyword>
<keyword evidence="5 10" id="KW-0418">Kinase</keyword>
<feature type="compositionally biased region" description="Basic and acidic residues" evidence="9">
    <location>
        <begin position="247"/>
        <end position="263"/>
    </location>
</feature>
<feature type="compositionally biased region" description="Basic residues" evidence="9">
    <location>
        <begin position="201"/>
        <end position="212"/>
    </location>
</feature>
<feature type="compositionally biased region" description="Basic and acidic residues" evidence="9">
    <location>
        <begin position="222"/>
        <end position="235"/>
    </location>
</feature>
<reference evidence="10" key="1">
    <citation type="journal article" date="2023" name="GigaByte">
        <title>Genome assembly of the bearded iris, Iris pallida Lam.</title>
        <authorList>
            <person name="Bruccoleri R.E."/>
            <person name="Oakeley E.J."/>
            <person name="Faust A.M.E."/>
            <person name="Altorfer M."/>
            <person name="Dessus-Babus S."/>
            <person name="Burckhardt D."/>
            <person name="Oertli M."/>
            <person name="Naumann U."/>
            <person name="Petersen F."/>
            <person name="Wong J."/>
        </authorList>
    </citation>
    <scope>NUCLEOTIDE SEQUENCE</scope>
    <source>
        <strain evidence="10">GSM-AAB239-AS_SAM_17_03QT</strain>
    </source>
</reference>
<evidence type="ECO:0000313" key="10">
    <source>
        <dbReference type="EMBL" id="KAJ6840531.1"/>
    </source>
</evidence>
<dbReference type="PANTHER" id="PTHR47634">
    <property type="entry name" value="PROTEIN KINASE DOMAIN-CONTAINING PROTEIN-RELATED"/>
    <property type="match status" value="1"/>
</dbReference>
<dbReference type="PANTHER" id="PTHR47634:SF5">
    <property type="entry name" value="OS09G0552300 PROTEIN"/>
    <property type="match status" value="1"/>
</dbReference>
<comment type="caution">
    <text evidence="10">The sequence shown here is derived from an EMBL/GenBank/DDBJ whole genome shotgun (WGS) entry which is preliminary data.</text>
</comment>